<dbReference type="InterPro" id="IPR000873">
    <property type="entry name" value="AMP-dep_synth/lig_dom"/>
</dbReference>
<dbReference type="PANTHER" id="PTHR43272:SF83">
    <property type="entry name" value="ACYL-COA SYNTHETASE LONG-CHAIN, ISOFORM J"/>
    <property type="match status" value="1"/>
</dbReference>
<evidence type="ECO:0000256" key="2">
    <source>
        <dbReference type="ARBA" id="ARBA00022598"/>
    </source>
</evidence>
<comment type="catalytic activity">
    <reaction evidence="7">
        <text>a long-chain fatty acid + ATP + CoA = a long-chain fatty acyl-CoA + AMP + diphosphate</text>
        <dbReference type="Rhea" id="RHEA:15421"/>
        <dbReference type="ChEBI" id="CHEBI:30616"/>
        <dbReference type="ChEBI" id="CHEBI:33019"/>
        <dbReference type="ChEBI" id="CHEBI:57287"/>
        <dbReference type="ChEBI" id="CHEBI:57560"/>
        <dbReference type="ChEBI" id="CHEBI:83139"/>
        <dbReference type="ChEBI" id="CHEBI:456215"/>
        <dbReference type="EC" id="6.2.1.3"/>
    </reaction>
</comment>
<keyword evidence="4" id="KW-0276">Fatty acid metabolism</keyword>
<comment type="similarity">
    <text evidence="1">Belongs to the ATP-dependent AMP-binding enzyme family.</text>
</comment>
<keyword evidence="3" id="KW-0547">Nucleotide-binding</keyword>
<dbReference type="SUPFAM" id="SSF56801">
    <property type="entry name" value="Acetyl-CoA synthetase-like"/>
    <property type="match status" value="1"/>
</dbReference>
<keyword evidence="9" id="KW-0812">Transmembrane</keyword>
<comment type="caution">
    <text evidence="11">The sequence shown here is derived from an EMBL/GenBank/DDBJ whole genome shotgun (WGS) entry which is preliminary data.</text>
</comment>
<dbReference type="GO" id="GO:0030182">
    <property type="term" value="P:neuron differentiation"/>
    <property type="evidence" value="ECO:0007669"/>
    <property type="project" value="TreeGrafter"/>
</dbReference>
<keyword evidence="12" id="KW-1185">Reference proteome</keyword>
<dbReference type="AlphaFoldDB" id="A0A922HZK6"/>
<evidence type="ECO:0000256" key="9">
    <source>
        <dbReference type="SAM" id="Phobius"/>
    </source>
</evidence>
<gene>
    <name evidence="11" type="primary">ACSL4_7</name>
    <name evidence="11" type="ORF">DERF_008258</name>
</gene>
<dbReference type="Proteomes" id="UP000790347">
    <property type="component" value="Unassembled WGS sequence"/>
</dbReference>
<feature type="domain" description="AMP-dependent synthetase/ligase" evidence="10">
    <location>
        <begin position="137"/>
        <end position="573"/>
    </location>
</feature>
<organism evidence="11 12">
    <name type="scientific">Dermatophagoides farinae</name>
    <name type="common">American house dust mite</name>
    <dbReference type="NCBI Taxonomy" id="6954"/>
    <lineage>
        <taxon>Eukaryota</taxon>
        <taxon>Metazoa</taxon>
        <taxon>Ecdysozoa</taxon>
        <taxon>Arthropoda</taxon>
        <taxon>Chelicerata</taxon>
        <taxon>Arachnida</taxon>
        <taxon>Acari</taxon>
        <taxon>Acariformes</taxon>
        <taxon>Sarcoptiformes</taxon>
        <taxon>Astigmata</taxon>
        <taxon>Psoroptidia</taxon>
        <taxon>Analgoidea</taxon>
        <taxon>Pyroglyphidae</taxon>
        <taxon>Dermatophagoidinae</taxon>
        <taxon>Dermatophagoides</taxon>
    </lineage>
</organism>
<keyword evidence="4" id="KW-0443">Lipid metabolism</keyword>
<evidence type="ECO:0000313" key="12">
    <source>
        <dbReference type="Proteomes" id="UP000790347"/>
    </source>
</evidence>
<reference evidence="11" key="1">
    <citation type="submission" date="2013-05" db="EMBL/GenBank/DDBJ databases">
        <authorList>
            <person name="Yim A.K.Y."/>
            <person name="Chan T.F."/>
            <person name="Ji K.M."/>
            <person name="Liu X.Y."/>
            <person name="Zhou J.W."/>
            <person name="Li R.Q."/>
            <person name="Yang K.Y."/>
            <person name="Li J."/>
            <person name="Li M."/>
            <person name="Law P.T.W."/>
            <person name="Wu Y.L."/>
            <person name="Cai Z.L."/>
            <person name="Qin H."/>
            <person name="Bao Y."/>
            <person name="Leung R.K.K."/>
            <person name="Ng P.K.S."/>
            <person name="Zou J."/>
            <person name="Zhong X.J."/>
            <person name="Ran P.X."/>
            <person name="Zhong N.S."/>
            <person name="Liu Z.G."/>
            <person name="Tsui S.K.W."/>
        </authorList>
    </citation>
    <scope>NUCLEOTIDE SEQUENCE</scope>
    <source>
        <strain evidence="11">Derf</strain>
        <tissue evidence="11">Whole organism</tissue>
    </source>
</reference>
<evidence type="ECO:0000256" key="1">
    <source>
        <dbReference type="ARBA" id="ARBA00006432"/>
    </source>
</evidence>
<dbReference type="GO" id="GO:0005524">
    <property type="term" value="F:ATP binding"/>
    <property type="evidence" value="ECO:0007669"/>
    <property type="project" value="UniProtKB-KW"/>
</dbReference>
<dbReference type="Pfam" id="PF00501">
    <property type="entry name" value="AMP-binding"/>
    <property type="match status" value="1"/>
</dbReference>
<dbReference type="GO" id="GO:0005886">
    <property type="term" value="C:plasma membrane"/>
    <property type="evidence" value="ECO:0007669"/>
    <property type="project" value="TreeGrafter"/>
</dbReference>
<sequence length="752" mass="85504">MSQSNGSTGNGTMADDHNKHNESDDEITPKSQFFIGVLIVKLIVIFFDIITFPIYYLIQQPWIAIKKQREVVAALENPNDPYSSYVRVVDNFRNHYILKAQTIPESQQLVLKLNPKDMPILATRKLINVVKQTSRSGKQFLKYHLGEYEWMTLEQVDKQISNLAYGFVAEGVQFQQKVLIYSETRLEWFLCAQALFRIGAVVTTLYTTLGKKSVLYGIQETEVEHIITTSDMLPTLLELIDQMPLVKNIYVIEIHRGLLKSEPITENDFNKKLEGQNRLIKLITYNHLAKIGYLRENELHYTRPKPSDLAVILYTSGSTGNPKGVLVTQENLIAAMHAAYAILNQEIIDEYDSHIYYAILPLSHIFELMVELALFSVGIKIGYGSPHTMLDSSTAILKGQKGDLKILSPTIMAAVPLIMDRIRKAITDRFEKKKSVFMKQLVKFFLAYKNYWLERGFDTPMVNELICKRLNGNLGGKVKYMICGGAPLSPDTQRMMKAFLNVQILVGYGSSETCGAASLMSLHDLSIGNVGTPLKGVKIRLIDWTEGGYSVHDKPYPRGELVIGGKSISKGYFKLPEKTAESFEDKDGIWWFKMGDIGEINKIGAIKIIDRKKDLVKLQFGEYISLGKVETELKVFSYVENICIYGDSMHTYVIALISPSRANLARLAQEMNKSNLSFEEQCEDPEILNRILTELKQFCAEVGLHKMETPQKIKLCSKEWSMDSGFLTASLKIKRREIQKFYEETINEMYKN</sequence>
<feature type="transmembrane region" description="Helical" evidence="9">
    <location>
        <begin position="33"/>
        <end position="58"/>
    </location>
</feature>
<dbReference type="GO" id="GO:0090433">
    <property type="term" value="F:palmitoyl-CoA ligase activity"/>
    <property type="evidence" value="ECO:0007669"/>
    <property type="project" value="TreeGrafter"/>
</dbReference>
<evidence type="ECO:0000256" key="3">
    <source>
        <dbReference type="ARBA" id="ARBA00022741"/>
    </source>
</evidence>
<keyword evidence="2 11" id="KW-0436">Ligase</keyword>
<protein>
    <recommendedName>
        <fullName evidence="6">long-chain-fatty-acid--CoA ligase</fullName>
        <ecNumber evidence="6">6.2.1.3</ecNumber>
    </recommendedName>
</protein>
<name>A0A922HZK6_DERFA</name>
<dbReference type="InterPro" id="IPR042099">
    <property type="entry name" value="ANL_N_sf"/>
</dbReference>
<dbReference type="Gene3D" id="3.40.50.12780">
    <property type="entry name" value="N-terminal domain of ligase-like"/>
    <property type="match status" value="1"/>
</dbReference>
<accession>A0A922HZK6</accession>
<dbReference type="GO" id="GO:0005783">
    <property type="term" value="C:endoplasmic reticulum"/>
    <property type="evidence" value="ECO:0007669"/>
    <property type="project" value="TreeGrafter"/>
</dbReference>
<evidence type="ECO:0000256" key="4">
    <source>
        <dbReference type="ARBA" id="ARBA00022832"/>
    </source>
</evidence>
<dbReference type="GO" id="GO:0005811">
    <property type="term" value="C:lipid droplet"/>
    <property type="evidence" value="ECO:0007669"/>
    <property type="project" value="TreeGrafter"/>
</dbReference>
<dbReference type="GO" id="GO:0035336">
    <property type="term" value="P:long-chain fatty-acyl-CoA metabolic process"/>
    <property type="evidence" value="ECO:0007669"/>
    <property type="project" value="TreeGrafter"/>
</dbReference>
<dbReference type="PANTHER" id="PTHR43272">
    <property type="entry name" value="LONG-CHAIN-FATTY-ACID--COA LIGASE"/>
    <property type="match status" value="1"/>
</dbReference>
<feature type="compositionally biased region" description="Polar residues" evidence="8">
    <location>
        <begin position="1"/>
        <end position="11"/>
    </location>
</feature>
<evidence type="ECO:0000259" key="10">
    <source>
        <dbReference type="Pfam" id="PF00501"/>
    </source>
</evidence>
<keyword evidence="9" id="KW-1133">Transmembrane helix</keyword>
<dbReference type="OrthoDB" id="1700726at2759"/>
<reference evidence="11" key="2">
    <citation type="journal article" date="2022" name="Res Sq">
        <title>Comparative Genomics Reveals Insights into the Divergent Evolution of Astigmatic Mites and Household Pest Adaptations.</title>
        <authorList>
            <person name="Xiong Q."/>
            <person name="Wan A.T.-Y."/>
            <person name="Liu X.-Y."/>
            <person name="Fung C.S.-H."/>
            <person name="Xiao X."/>
            <person name="Malainual N."/>
            <person name="Hou J."/>
            <person name="Wang L."/>
            <person name="Wang M."/>
            <person name="Yang K."/>
            <person name="Cui Y."/>
            <person name="Leung E."/>
            <person name="Nong W."/>
            <person name="Shin S.-K."/>
            <person name="Au S."/>
            <person name="Jeong K.Y."/>
            <person name="Chew F.T."/>
            <person name="Hui J."/>
            <person name="Leung T.F."/>
            <person name="Tungtrongchitr A."/>
            <person name="Zhong N."/>
            <person name="Liu Z."/>
            <person name="Tsui S."/>
        </authorList>
    </citation>
    <scope>NUCLEOTIDE SEQUENCE</scope>
    <source>
        <strain evidence="11">Derf</strain>
        <tissue evidence="11">Whole organism</tissue>
    </source>
</reference>
<keyword evidence="9" id="KW-0472">Membrane</keyword>
<evidence type="ECO:0000256" key="5">
    <source>
        <dbReference type="ARBA" id="ARBA00022840"/>
    </source>
</evidence>
<dbReference type="PROSITE" id="PS00455">
    <property type="entry name" value="AMP_BINDING"/>
    <property type="match status" value="1"/>
</dbReference>
<keyword evidence="5" id="KW-0067">ATP-binding</keyword>
<evidence type="ECO:0000313" key="11">
    <source>
        <dbReference type="EMBL" id="KAH9517599.1"/>
    </source>
</evidence>
<evidence type="ECO:0000256" key="7">
    <source>
        <dbReference type="ARBA" id="ARBA00036813"/>
    </source>
</evidence>
<dbReference type="EC" id="6.2.1.3" evidence="6"/>
<evidence type="ECO:0000256" key="6">
    <source>
        <dbReference type="ARBA" id="ARBA00026121"/>
    </source>
</evidence>
<feature type="region of interest" description="Disordered" evidence="8">
    <location>
        <begin position="1"/>
        <end position="25"/>
    </location>
</feature>
<dbReference type="EMBL" id="ASGP02000003">
    <property type="protein sequence ID" value="KAH9517599.1"/>
    <property type="molecule type" value="Genomic_DNA"/>
</dbReference>
<dbReference type="InterPro" id="IPR020845">
    <property type="entry name" value="AMP-binding_CS"/>
</dbReference>
<proteinExistence type="inferred from homology"/>
<evidence type="ECO:0000256" key="8">
    <source>
        <dbReference type="SAM" id="MobiDB-lite"/>
    </source>
</evidence>